<dbReference type="Proteomes" id="UP000019678">
    <property type="component" value="Unassembled WGS sequence"/>
</dbReference>
<gene>
    <name evidence="1" type="ORF">CAP_0997</name>
</gene>
<name>A0A017STE1_9BACT</name>
<organism evidence="1 2">
    <name type="scientific">Chondromyces apiculatus DSM 436</name>
    <dbReference type="NCBI Taxonomy" id="1192034"/>
    <lineage>
        <taxon>Bacteria</taxon>
        <taxon>Pseudomonadati</taxon>
        <taxon>Myxococcota</taxon>
        <taxon>Polyangia</taxon>
        <taxon>Polyangiales</taxon>
        <taxon>Polyangiaceae</taxon>
        <taxon>Chondromyces</taxon>
    </lineage>
</organism>
<dbReference type="AlphaFoldDB" id="A0A017STE1"/>
<reference evidence="1 2" key="1">
    <citation type="submission" date="2013-05" db="EMBL/GenBank/DDBJ databases">
        <title>Genome assembly of Chondromyces apiculatus DSM 436.</title>
        <authorList>
            <person name="Sharma G."/>
            <person name="Khatri I."/>
            <person name="Kaur C."/>
            <person name="Mayilraj S."/>
            <person name="Subramanian S."/>
        </authorList>
    </citation>
    <scope>NUCLEOTIDE SEQUENCE [LARGE SCALE GENOMIC DNA]</scope>
    <source>
        <strain evidence="1 2">DSM 436</strain>
    </source>
</reference>
<comment type="caution">
    <text evidence="1">The sequence shown here is derived from an EMBL/GenBank/DDBJ whole genome shotgun (WGS) entry which is preliminary data.</text>
</comment>
<keyword evidence="2" id="KW-1185">Reference proteome</keyword>
<evidence type="ECO:0000313" key="2">
    <source>
        <dbReference type="Proteomes" id="UP000019678"/>
    </source>
</evidence>
<protein>
    <submittedName>
        <fullName evidence="1">Uncharacterized protein</fullName>
    </submittedName>
</protein>
<sequence>MTVTPAAKSRFIGSATSRASRSTVAEIVFERAVEEVSEGLGDMRGRAAQGARWLAEDLREHDLQGVAPVSTRISAREPLVKEDAERPDSAAVIDPGG</sequence>
<dbReference type="EMBL" id="ASRX01000119">
    <property type="protein sequence ID" value="EYF00268.1"/>
    <property type="molecule type" value="Genomic_DNA"/>
</dbReference>
<accession>A0A017STE1</accession>
<evidence type="ECO:0000313" key="1">
    <source>
        <dbReference type="EMBL" id="EYF00268.1"/>
    </source>
</evidence>
<proteinExistence type="predicted"/>